<dbReference type="EMBL" id="SFAV01000162">
    <property type="protein sequence ID" value="TRU87509.1"/>
    <property type="molecule type" value="Genomic_DNA"/>
</dbReference>
<dbReference type="InterPro" id="IPR035943">
    <property type="entry name" value="XisI-like_sf"/>
</dbReference>
<dbReference type="SUPFAM" id="SSF143847">
    <property type="entry name" value="XisI-like"/>
    <property type="match status" value="1"/>
</dbReference>
<protein>
    <submittedName>
        <fullName evidence="1">XisI protein</fullName>
    </submittedName>
</protein>
<evidence type="ECO:0000313" key="1">
    <source>
        <dbReference type="EMBL" id="TRU87509.1"/>
    </source>
</evidence>
<name>A0A552IVM7_9CHRO</name>
<comment type="caution">
    <text evidence="1">The sequence shown here is derived from an EMBL/GenBank/DDBJ whole genome shotgun (WGS) entry which is preliminary data.</text>
</comment>
<organism evidence="1 2">
    <name type="scientific">Microcystis novacekii Mn_MB_F_20050700_S1D</name>
    <dbReference type="NCBI Taxonomy" id="2486266"/>
    <lineage>
        <taxon>Bacteria</taxon>
        <taxon>Bacillati</taxon>
        <taxon>Cyanobacteriota</taxon>
        <taxon>Cyanophyceae</taxon>
        <taxon>Oscillatoriophycideae</taxon>
        <taxon>Chroococcales</taxon>
        <taxon>Microcystaceae</taxon>
        <taxon>Microcystis</taxon>
    </lineage>
</organism>
<proteinExistence type="predicted"/>
<sequence length="100" mass="11192">MDDAVNYADILTKVIKKESAIQPRLKTLKIAPVCDPKSGNFLMIMTGWEKEEWINTILFYARLFNGKIVIEDDNLEQGLTASLIQAGIPPEDIINGLSLE</sequence>
<evidence type="ECO:0000313" key="2">
    <source>
        <dbReference type="Proteomes" id="UP000319191"/>
    </source>
</evidence>
<accession>A0A552IVM7</accession>
<dbReference type="Pfam" id="PF08869">
    <property type="entry name" value="XisI"/>
    <property type="match status" value="1"/>
</dbReference>
<dbReference type="Proteomes" id="UP000319191">
    <property type="component" value="Unassembled WGS sequence"/>
</dbReference>
<dbReference type="InterPro" id="IPR014968">
    <property type="entry name" value="XisI"/>
</dbReference>
<dbReference type="AlphaFoldDB" id="A0A552IVM7"/>
<gene>
    <name evidence="1" type="ORF">EWV54_12410</name>
</gene>
<dbReference type="Gene3D" id="3.30.310.110">
    <property type="entry name" value="XisI-like"/>
    <property type="match status" value="1"/>
</dbReference>
<reference evidence="1 2" key="1">
    <citation type="submission" date="2019-01" db="EMBL/GenBank/DDBJ databases">
        <title>Coherence of Microcystis species and biogeography revealed through population genomics.</title>
        <authorList>
            <person name="Perez-Carrascal O.M."/>
            <person name="Terrat Y."/>
            <person name="Giani A."/>
            <person name="Fortin N."/>
            <person name="Tromas N."/>
            <person name="Shapiro B.J."/>
        </authorList>
    </citation>
    <scope>NUCLEOTIDE SEQUENCE [LARGE SCALE GENOMIC DNA]</scope>
    <source>
        <strain evidence="1">Mn_MB_F_20050700_S1D</strain>
    </source>
</reference>